<dbReference type="PANTHER" id="PTHR37946">
    <property type="entry name" value="SLL1969 PROTEIN"/>
    <property type="match status" value="1"/>
</dbReference>
<dbReference type="GO" id="GO:0016787">
    <property type="term" value="F:hydrolase activity"/>
    <property type="evidence" value="ECO:0007669"/>
    <property type="project" value="UniProtKB-KW"/>
</dbReference>
<dbReference type="RefSeq" id="WP_152578966.1">
    <property type="nucleotide sequence ID" value="NZ_JAATJI010000001.1"/>
</dbReference>
<evidence type="ECO:0000313" key="2">
    <source>
        <dbReference type="Proteomes" id="UP000481327"/>
    </source>
</evidence>
<name>A0A7C9GWV5_9SPHN</name>
<protein>
    <submittedName>
        <fullName evidence="1">Alpha/beta fold hydrolase</fullName>
    </submittedName>
</protein>
<dbReference type="InterPro" id="IPR029058">
    <property type="entry name" value="AB_hydrolase_fold"/>
</dbReference>
<evidence type="ECO:0000313" key="1">
    <source>
        <dbReference type="EMBL" id="MQT18498.1"/>
    </source>
</evidence>
<organism evidence="1 2">
    <name type="scientific">Sandarakinorhabdus fusca</name>
    <dbReference type="NCBI Taxonomy" id="1439888"/>
    <lineage>
        <taxon>Bacteria</taxon>
        <taxon>Pseudomonadati</taxon>
        <taxon>Pseudomonadota</taxon>
        <taxon>Alphaproteobacteria</taxon>
        <taxon>Sphingomonadales</taxon>
        <taxon>Sphingosinicellaceae</taxon>
        <taxon>Sandarakinorhabdus</taxon>
    </lineage>
</organism>
<sequence length="232" mass="24431">MASTPDPAADSNGTDRFQGSGGVVLLHGMGRTGFSLRSIAAALRRGGTPTLSPSYGLRRSMAEIIAFLHPRITAFAAANPGPLHFVTHSLGGLVARAYITAHRPPALGRVVMLAPPNAGSELADFVFDLGLDTLIFGPVGPHLRTLRPDDHQAQLGAVDFDLGIIAGDRPFDPIIAPRLLPGANDGKVSVAATRIDGMRDHIVLPVQHTFMVHDAAVIDQVRAYLATGAFAR</sequence>
<keyword evidence="1" id="KW-0378">Hydrolase</keyword>
<dbReference type="OrthoDB" id="556502at2"/>
<dbReference type="EMBL" id="WIOL01000007">
    <property type="protein sequence ID" value="MQT18498.1"/>
    <property type="molecule type" value="Genomic_DNA"/>
</dbReference>
<accession>A0A7C9GWV5</accession>
<dbReference type="Proteomes" id="UP000481327">
    <property type="component" value="Unassembled WGS sequence"/>
</dbReference>
<keyword evidence="2" id="KW-1185">Reference proteome</keyword>
<comment type="caution">
    <text evidence="1">The sequence shown here is derived from an EMBL/GenBank/DDBJ whole genome shotgun (WGS) entry which is preliminary data.</text>
</comment>
<gene>
    <name evidence="1" type="ORF">F3168_14685</name>
</gene>
<dbReference type="AlphaFoldDB" id="A0A7C9GWV5"/>
<proteinExistence type="predicted"/>
<dbReference type="SUPFAM" id="SSF53474">
    <property type="entry name" value="alpha/beta-Hydrolases"/>
    <property type="match status" value="1"/>
</dbReference>
<reference evidence="1 2" key="1">
    <citation type="submission" date="2019-09" db="EMBL/GenBank/DDBJ databases">
        <title>Polymorphobacter sp. isolated from a lake in China.</title>
        <authorList>
            <person name="Liu Z."/>
        </authorList>
    </citation>
    <scope>NUCLEOTIDE SEQUENCE [LARGE SCALE GENOMIC DNA]</scope>
    <source>
        <strain evidence="1 2">D40P</strain>
    </source>
</reference>
<dbReference type="Gene3D" id="3.40.50.1820">
    <property type="entry name" value="alpha/beta hydrolase"/>
    <property type="match status" value="1"/>
</dbReference>
<dbReference type="PANTHER" id="PTHR37946:SF1">
    <property type="entry name" value="SLL1969 PROTEIN"/>
    <property type="match status" value="1"/>
</dbReference>